<reference evidence="1 2" key="1">
    <citation type="journal article" date="2021" name="Sci. Rep.">
        <title>The genome of the diatom Chaetoceros tenuissimus carries an ancient integrated fragment of an extant virus.</title>
        <authorList>
            <person name="Hongo Y."/>
            <person name="Kimura K."/>
            <person name="Takaki Y."/>
            <person name="Yoshida Y."/>
            <person name="Baba S."/>
            <person name="Kobayashi G."/>
            <person name="Nagasaki K."/>
            <person name="Hano T."/>
            <person name="Tomaru Y."/>
        </authorList>
    </citation>
    <scope>NUCLEOTIDE SEQUENCE [LARGE SCALE GENOMIC DNA]</scope>
    <source>
        <strain evidence="1 2">NIES-3715</strain>
    </source>
</reference>
<comment type="caution">
    <text evidence="1">The sequence shown here is derived from an EMBL/GenBank/DDBJ whole genome shotgun (WGS) entry which is preliminary data.</text>
</comment>
<evidence type="ECO:0000313" key="1">
    <source>
        <dbReference type="EMBL" id="GFH47657.1"/>
    </source>
</evidence>
<dbReference type="Proteomes" id="UP001054902">
    <property type="component" value="Unassembled WGS sequence"/>
</dbReference>
<dbReference type="AlphaFoldDB" id="A0AAD3H201"/>
<proteinExistence type="predicted"/>
<sequence length="460" mass="52288">MKKTLLITILAIGIGNLLFTTPTQTIHFFRYSLQDSRFNHDAIQNENSAYLTMYGNHRVQSSMIALPMWLQEYIIWNQKQRRRKDAQNVRYLIVQCKYGKGPFGGISDRLRTLPFQLLLAQRTNRILCLYWDTPATLESFLQVPIGGLDWTCPSDFRGDNDAFVLTTPENLTKAHTVLQNAIHDLKSSTQKYIVLWHSRSTQQISVLNNVFYANSYKGQVPILHPWMKWSHVDLMEHIFRVMFMPIPAIARNINATMTRLGLVEGNYTSVHLRARYPIGKMERLVGKNLTNAHDAGDHDKKFEGEYKEHLMSLATNALECGSLLDKDSTSPIFFISDSTDLVHYVTTNNTIRMNNTKNVQTVGILEGRTNIPHFDVTDNVTHTAVDFYPLFEDLLIVGGSKCVALGIGSFGAFGASLAGNRCRALHRRPTGEPFKCPNNRTNVEYIGIMSDLLLEEQVQE</sequence>
<dbReference type="EMBL" id="BLLK01000023">
    <property type="protein sequence ID" value="GFH47657.1"/>
    <property type="molecule type" value="Genomic_DNA"/>
</dbReference>
<organism evidence="1 2">
    <name type="scientific">Chaetoceros tenuissimus</name>
    <dbReference type="NCBI Taxonomy" id="426638"/>
    <lineage>
        <taxon>Eukaryota</taxon>
        <taxon>Sar</taxon>
        <taxon>Stramenopiles</taxon>
        <taxon>Ochrophyta</taxon>
        <taxon>Bacillariophyta</taxon>
        <taxon>Coscinodiscophyceae</taxon>
        <taxon>Chaetocerotophycidae</taxon>
        <taxon>Chaetocerotales</taxon>
        <taxon>Chaetocerotaceae</taxon>
        <taxon>Chaetoceros</taxon>
    </lineage>
</organism>
<name>A0AAD3H201_9STRA</name>
<keyword evidence="2" id="KW-1185">Reference proteome</keyword>
<evidence type="ECO:0000313" key="2">
    <source>
        <dbReference type="Proteomes" id="UP001054902"/>
    </source>
</evidence>
<gene>
    <name evidence="1" type="ORF">CTEN210_04132</name>
</gene>
<accession>A0AAD3H201</accession>
<protein>
    <submittedName>
        <fullName evidence="1">Uncharacterized protein</fullName>
    </submittedName>
</protein>